<reference evidence="2" key="1">
    <citation type="submission" date="2023-03" db="EMBL/GenBank/DDBJ databases">
        <title>Chromosome-scale reference genome and RAD-based genetic map of yellow starthistle (Centaurea solstitialis) reveal putative structural variation and QTLs associated with invader traits.</title>
        <authorList>
            <person name="Reatini B."/>
            <person name="Cang F.A."/>
            <person name="Jiang Q."/>
            <person name="Mckibben M.T.W."/>
            <person name="Barker M.S."/>
            <person name="Rieseberg L.H."/>
            <person name="Dlugosch K.M."/>
        </authorList>
    </citation>
    <scope>NUCLEOTIDE SEQUENCE</scope>
    <source>
        <strain evidence="2">CAN-66</strain>
        <tissue evidence="2">Leaf</tissue>
    </source>
</reference>
<keyword evidence="3" id="KW-1185">Reference proteome</keyword>
<accession>A0AA38TZ74</accession>
<gene>
    <name evidence="2" type="ORF">OSB04_001784</name>
</gene>
<evidence type="ECO:0000313" key="3">
    <source>
        <dbReference type="Proteomes" id="UP001172457"/>
    </source>
</evidence>
<dbReference type="AlphaFoldDB" id="A0AA38TZ74"/>
<comment type="caution">
    <text evidence="2">The sequence shown here is derived from an EMBL/GenBank/DDBJ whole genome shotgun (WGS) entry which is preliminary data.</text>
</comment>
<feature type="region of interest" description="Disordered" evidence="1">
    <location>
        <begin position="49"/>
        <end position="83"/>
    </location>
</feature>
<evidence type="ECO:0000256" key="1">
    <source>
        <dbReference type="SAM" id="MobiDB-lite"/>
    </source>
</evidence>
<feature type="compositionally biased region" description="Polar residues" evidence="1">
    <location>
        <begin position="51"/>
        <end position="63"/>
    </location>
</feature>
<proteinExistence type="predicted"/>
<dbReference type="EMBL" id="JARYMX010000001">
    <property type="protein sequence ID" value="KAJ9565818.1"/>
    <property type="molecule type" value="Genomic_DNA"/>
</dbReference>
<name>A0AA38TZ74_9ASTR</name>
<sequence length="130" mass="14895">MDVGNGSRDEGELSGTLPSLSDFGDEILVIDKPSVVCLTLIFVTIIKPSYNMPNSSPGSNPENDQLEKSDFRQHPSLHCSRRENWREHPSLHFSRREHWREAAADSKFDPKRDFSHNSLIRTPFCRFNLP</sequence>
<protein>
    <submittedName>
        <fullName evidence="2">Uncharacterized protein</fullName>
    </submittedName>
</protein>
<organism evidence="2 3">
    <name type="scientific">Centaurea solstitialis</name>
    <name type="common">yellow star-thistle</name>
    <dbReference type="NCBI Taxonomy" id="347529"/>
    <lineage>
        <taxon>Eukaryota</taxon>
        <taxon>Viridiplantae</taxon>
        <taxon>Streptophyta</taxon>
        <taxon>Embryophyta</taxon>
        <taxon>Tracheophyta</taxon>
        <taxon>Spermatophyta</taxon>
        <taxon>Magnoliopsida</taxon>
        <taxon>eudicotyledons</taxon>
        <taxon>Gunneridae</taxon>
        <taxon>Pentapetalae</taxon>
        <taxon>asterids</taxon>
        <taxon>campanulids</taxon>
        <taxon>Asterales</taxon>
        <taxon>Asteraceae</taxon>
        <taxon>Carduoideae</taxon>
        <taxon>Cardueae</taxon>
        <taxon>Centaureinae</taxon>
        <taxon>Centaurea</taxon>
    </lineage>
</organism>
<dbReference type="Proteomes" id="UP001172457">
    <property type="component" value="Chromosome 1"/>
</dbReference>
<evidence type="ECO:0000313" key="2">
    <source>
        <dbReference type="EMBL" id="KAJ9565818.1"/>
    </source>
</evidence>